<keyword evidence="7" id="KW-1185">Reference proteome</keyword>
<dbReference type="GO" id="GO:0006890">
    <property type="term" value="P:retrograde vesicle-mediated transport, Golgi to endoplasmic reticulum"/>
    <property type="evidence" value="ECO:0007669"/>
    <property type="project" value="TreeGrafter"/>
</dbReference>
<evidence type="ECO:0000256" key="5">
    <source>
        <dbReference type="SAM" id="Coils"/>
    </source>
</evidence>
<name>A0A255GT74_9ACTN</name>
<dbReference type="RefSeq" id="WP_094364905.1">
    <property type="nucleotide sequence ID" value="NZ_NMVQ01000043.1"/>
</dbReference>
<proteinExistence type="predicted"/>
<evidence type="ECO:0000313" key="7">
    <source>
        <dbReference type="Proteomes" id="UP000216311"/>
    </source>
</evidence>
<evidence type="ECO:0000256" key="1">
    <source>
        <dbReference type="ARBA" id="ARBA00004255"/>
    </source>
</evidence>
<keyword evidence="2" id="KW-0333">Golgi apparatus</keyword>
<dbReference type="InterPro" id="IPR038261">
    <property type="entry name" value="GPP34-like_sf"/>
</dbReference>
<accession>A0A255GT74</accession>
<dbReference type="GO" id="GO:0005829">
    <property type="term" value="C:cytosol"/>
    <property type="evidence" value="ECO:0007669"/>
    <property type="project" value="TreeGrafter"/>
</dbReference>
<evidence type="ECO:0000256" key="2">
    <source>
        <dbReference type="ARBA" id="ARBA00023034"/>
    </source>
</evidence>
<organism evidence="6 7">
    <name type="scientific">Enemella dayhoffiae</name>
    <dbReference type="NCBI Taxonomy" id="2016507"/>
    <lineage>
        <taxon>Bacteria</taxon>
        <taxon>Bacillati</taxon>
        <taxon>Actinomycetota</taxon>
        <taxon>Actinomycetes</taxon>
        <taxon>Propionibacteriales</taxon>
        <taxon>Propionibacteriaceae</taxon>
        <taxon>Enemella</taxon>
    </lineage>
</organism>
<dbReference type="PANTHER" id="PTHR12704:SF2">
    <property type="entry name" value="GOLGI PHOSPHOPROTEIN 3 HOMOLOG SAURON"/>
    <property type="match status" value="1"/>
</dbReference>
<dbReference type="OrthoDB" id="4962633at2"/>
<dbReference type="GO" id="GO:0012505">
    <property type="term" value="C:endomembrane system"/>
    <property type="evidence" value="ECO:0007669"/>
    <property type="project" value="UniProtKB-ARBA"/>
</dbReference>
<sequence>MLIAEKLLLLLTADDTGKVKGQYADYGLAGAVLLDLALRGRVRLTEKGERGHWANRVVVVDDSPTDDALLDDALARLAGRDRFRQSSITRLHRHVRKPLQERLVGAGILRDVEQAVLGFIPVTRHPTVNPEPEQQVRAQLFRVLAENEAPDAETAALVGVLSALNLAHTMIGDEASGAAKRAVKARAKQLREENWAAEAAYKAIQAAQSAGASAGAAGG</sequence>
<dbReference type="GO" id="GO:0043001">
    <property type="term" value="P:Golgi to plasma membrane protein transport"/>
    <property type="evidence" value="ECO:0007669"/>
    <property type="project" value="TreeGrafter"/>
</dbReference>
<dbReference type="InterPro" id="IPR008628">
    <property type="entry name" value="GPP34-like"/>
</dbReference>
<feature type="coiled-coil region" evidence="5">
    <location>
        <begin position="180"/>
        <end position="207"/>
    </location>
</feature>
<keyword evidence="5" id="KW-0175">Coiled coil</keyword>
<evidence type="ECO:0000256" key="4">
    <source>
        <dbReference type="ARBA" id="ARBA00023136"/>
    </source>
</evidence>
<dbReference type="Proteomes" id="UP000216311">
    <property type="component" value="Unassembled WGS sequence"/>
</dbReference>
<keyword evidence="4" id="KW-0472">Membrane</keyword>
<dbReference type="PANTHER" id="PTHR12704">
    <property type="entry name" value="TRANS-GOLGI PROTEIN GMX33"/>
    <property type="match status" value="1"/>
</dbReference>
<keyword evidence="3" id="KW-0446">Lipid-binding</keyword>
<dbReference type="EMBL" id="NMVQ01000043">
    <property type="protein sequence ID" value="OYO18672.1"/>
    <property type="molecule type" value="Genomic_DNA"/>
</dbReference>
<comment type="subcellular location">
    <subcellularLocation>
        <location evidence="1">Golgi apparatus membrane</location>
        <topology evidence="1">Peripheral membrane protein</topology>
        <orientation evidence="1">Cytoplasmic side</orientation>
    </subcellularLocation>
</comment>
<gene>
    <name evidence="6" type="ORF">CGZ93_14740</name>
</gene>
<dbReference type="AlphaFoldDB" id="A0A255GT74"/>
<reference evidence="6 7" key="1">
    <citation type="submission" date="2017-07" db="EMBL/GenBank/DDBJ databases">
        <title>Draft whole genome sequences of clinical Proprionibacteriaceae strains.</title>
        <authorList>
            <person name="Bernier A.-M."/>
            <person name="Bernard K."/>
            <person name="Domingo M.-C."/>
        </authorList>
    </citation>
    <scope>NUCLEOTIDE SEQUENCE [LARGE SCALE GENOMIC DNA]</scope>
    <source>
        <strain evidence="6 7">NML 130396</strain>
    </source>
</reference>
<dbReference type="Gene3D" id="1.10.3630.10">
    <property type="entry name" value="yeast vps74-n-term truncation variant domain like"/>
    <property type="match status" value="1"/>
</dbReference>
<dbReference type="Pfam" id="PF05719">
    <property type="entry name" value="GPP34"/>
    <property type="match status" value="1"/>
</dbReference>
<protein>
    <submittedName>
        <fullName evidence="6">GPP34 family phosphoprotein</fullName>
    </submittedName>
</protein>
<dbReference type="GO" id="GO:0007030">
    <property type="term" value="P:Golgi organization"/>
    <property type="evidence" value="ECO:0007669"/>
    <property type="project" value="TreeGrafter"/>
</dbReference>
<evidence type="ECO:0000313" key="6">
    <source>
        <dbReference type="EMBL" id="OYO18672.1"/>
    </source>
</evidence>
<evidence type="ECO:0000256" key="3">
    <source>
        <dbReference type="ARBA" id="ARBA00023121"/>
    </source>
</evidence>
<dbReference type="GO" id="GO:0070273">
    <property type="term" value="F:phosphatidylinositol-4-phosphate binding"/>
    <property type="evidence" value="ECO:0007669"/>
    <property type="project" value="InterPro"/>
</dbReference>
<dbReference type="GO" id="GO:0048194">
    <property type="term" value="P:Golgi vesicle budding"/>
    <property type="evidence" value="ECO:0007669"/>
    <property type="project" value="TreeGrafter"/>
</dbReference>
<comment type="caution">
    <text evidence="6">The sequence shown here is derived from an EMBL/GenBank/DDBJ whole genome shotgun (WGS) entry which is preliminary data.</text>
</comment>